<accession>A0ABX8QYJ0</accession>
<dbReference type="GO" id="GO:0016853">
    <property type="term" value="F:isomerase activity"/>
    <property type="evidence" value="ECO:0007669"/>
    <property type="project" value="UniProtKB-KW"/>
</dbReference>
<organism evidence="3 4">
    <name type="scientific">Actinomadura graeca</name>
    <dbReference type="NCBI Taxonomy" id="2750812"/>
    <lineage>
        <taxon>Bacteria</taxon>
        <taxon>Bacillati</taxon>
        <taxon>Actinomycetota</taxon>
        <taxon>Actinomycetes</taxon>
        <taxon>Streptosporangiales</taxon>
        <taxon>Thermomonosporaceae</taxon>
        <taxon>Actinomadura</taxon>
    </lineage>
</organism>
<dbReference type="PANTHER" id="PTHR13774">
    <property type="entry name" value="PHENAZINE BIOSYNTHESIS PROTEIN"/>
    <property type="match status" value="1"/>
</dbReference>
<protein>
    <submittedName>
        <fullName evidence="3">PhzF family phenazine biosynthesis isomerase</fullName>
    </submittedName>
</protein>
<keyword evidence="2 3" id="KW-0413">Isomerase</keyword>
<dbReference type="PANTHER" id="PTHR13774:SF39">
    <property type="entry name" value="BIOSYNTHESIS PROTEIN, PUTATIVE-RELATED"/>
    <property type="match status" value="1"/>
</dbReference>
<dbReference type="NCBIfam" id="TIGR00654">
    <property type="entry name" value="PhzF_family"/>
    <property type="match status" value="1"/>
</dbReference>
<comment type="similarity">
    <text evidence="1">Belongs to the PhzF family.</text>
</comment>
<evidence type="ECO:0000256" key="1">
    <source>
        <dbReference type="ARBA" id="ARBA00008270"/>
    </source>
</evidence>
<dbReference type="RefSeq" id="WP_231329480.1">
    <property type="nucleotide sequence ID" value="NZ_CP059572.1"/>
</dbReference>
<keyword evidence="4" id="KW-1185">Reference proteome</keyword>
<dbReference type="Proteomes" id="UP001049518">
    <property type="component" value="Chromosome"/>
</dbReference>
<dbReference type="InterPro" id="IPR003719">
    <property type="entry name" value="Phenazine_PhzF-like"/>
</dbReference>
<dbReference type="PIRSF" id="PIRSF016184">
    <property type="entry name" value="PhzC_PhzF"/>
    <property type="match status" value="1"/>
</dbReference>
<reference evidence="3" key="1">
    <citation type="submission" date="2020-07" db="EMBL/GenBank/DDBJ databases">
        <authorList>
            <person name="Tarantini F.S."/>
            <person name="Hong K.W."/>
            <person name="Chan K.G."/>
        </authorList>
    </citation>
    <scope>NUCLEOTIDE SEQUENCE</scope>
    <source>
        <strain evidence="3">32-07</strain>
    </source>
</reference>
<dbReference type="Pfam" id="PF02567">
    <property type="entry name" value="PhzC-PhzF"/>
    <property type="match status" value="1"/>
</dbReference>
<sequence length="278" mass="29948">MDVLRYAAFGVDASGGNPAGVVLGARGCDDAEMQRIAAEVGFSETAFAIARADGGIEVRYFSPLAEVPFCGHATIALAVAYAHRHGPGELRLHTKAGEVPVRTTRDRQDVYTATLTSVRPRTVRIAPDDLFELLAALRWATADLDRDLPVRAAYAGAWHPVLAVRERARLADLDYDMARLNRLMLRQNWATANLLWRESPKVFHSRNPFPPGGVREDPATGAAAAALGGYLRESSLVRPPVTITVRQGEDMGRPSIIHVTVPEGSSTGIEVSGTAVAM</sequence>
<dbReference type="SUPFAM" id="SSF54506">
    <property type="entry name" value="Diaminopimelate epimerase-like"/>
    <property type="match status" value="1"/>
</dbReference>
<dbReference type="Gene3D" id="3.10.310.10">
    <property type="entry name" value="Diaminopimelate Epimerase, Chain A, domain 1"/>
    <property type="match status" value="2"/>
</dbReference>
<evidence type="ECO:0000313" key="3">
    <source>
        <dbReference type="EMBL" id="QXJ23807.1"/>
    </source>
</evidence>
<dbReference type="EMBL" id="CP059572">
    <property type="protein sequence ID" value="QXJ23807.1"/>
    <property type="molecule type" value="Genomic_DNA"/>
</dbReference>
<name>A0ABX8QYJ0_9ACTN</name>
<proteinExistence type="inferred from homology"/>
<evidence type="ECO:0000256" key="2">
    <source>
        <dbReference type="ARBA" id="ARBA00023235"/>
    </source>
</evidence>
<gene>
    <name evidence="3" type="ORF">AGRA3207_005013</name>
</gene>
<evidence type="ECO:0000313" key="4">
    <source>
        <dbReference type="Proteomes" id="UP001049518"/>
    </source>
</evidence>